<accession>A0A2D3WHM1</accession>
<reference evidence="2 3" key="1">
    <citation type="journal article" date="2017" name="Front. Microbiol.">
        <title>Comparative Genomic Analysis of the Class Epsilonproteobacteria and Proposed Reclassification to Epsilonbacteraeota (phyl. nov.).</title>
        <authorList>
            <person name="Waite D.W."/>
            <person name="Vanwonterghem I."/>
            <person name="Rinke C."/>
            <person name="Parks D.H."/>
            <person name="Zhang Y."/>
            <person name="Takai K."/>
            <person name="Sievert S.M."/>
            <person name="Simon J."/>
            <person name="Campbell B.J."/>
            <person name="Hanson T.E."/>
            <person name="Woyke T."/>
            <person name="Klotz M.G."/>
            <person name="Hugenholtz P."/>
        </authorList>
    </citation>
    <scope>NUCLEOTIDE SEQUENCE [LARGE SCALE GENOMIC DNA]</scope>
    <source>
        <strain evidence="2">UBA12443</strain>
    </source>
</reference>
<sequence length="159" mass="18365">MLRLIFSALLTALLATSLSGVEYDGEKSIIFETKYDICIIPPQVSEATEKGIKVIDVKTAKKLYDQGTYFFDAREKRHFQKEHIKGAYPVYFDVSKAQYIVIQLPKDKEEKLLFYCYGETCANSYEAALAVRKLGYTNVYWLLNGFNEWKVKKYPISTE</sequence>
<dbReference type="PROSITE" id="PS50206">
    <property type="entry name" value="RHODANESE_3"/>
    <property type="match status" value="1"/>
</dbReference>
<dbReference type="Pfam" id="PF00581">
    <property type="entry name" value="Rhodanese"/>
    <property type="match status" value="1"/>
</dbReference>
<evidence type="ECO:0000259" key="1">
    <source>
        <dbReference type="PROSITE" id="PS50206"/>
    </source>
</evidence>
<dbReference type="Gene3D" id="3.40.250.10">
    <property type="entry name" value="Rhodanese-like domain"/>
    <property type="match status" value="1"/>
</dbReference>
<dbReference type="RefSeq" id="WP_294896804.1">
    <property type="nucleotide sequence ID" value="NZ_DLUI01000100.1"/>
</dbReference>
<dbReference type="InterPro" id="IPR001763">
    <property type="entry name" value="Rhodanese-like_dom"/>
</dbReference>
<evidence type="ECO:0000313" key="2">
    <source>
        <dbReference type="EMBL" id="DAB38237.1"/>
    </source>
</evidence>
<dbReference type="EMBL" id="DLUI01000100">
    <property type="protein sequence ID" value="DAB38237.1"/>
    <property type="molecule type" value="Genomic_DNA"/>
</dbReference>
<comment type="caution">
    <text evidence="2">The sequence shown here is derived from an EMBL/GenBank/DDBJ whole genome shotgun (WGS) entry which is preliminary data.</text>
</comment>
<dbReference type="InterPro" id="IPR036873">
    <property type="entry name" value="Rhodanese-like_dom_sf"/>
</dbReference>
<gene>
    <name evidence="2" type="ORF">CFH83_07015</name>
</gene>
<dbReference type="PANTHER" id="PTHR43031:SF1">
    <property type="entry name" value="PYRIDINE NUCLEOTIDE-DISULPHIDE OXIDOREDUCTASE"/>
    <property type="match status" value="1"/>
</dbReference>
<dbReference type="Proteomes" id="UP000228859">
    <property type="component" value="Unassembled WGS sequence"/>
</dbReference>
<feature type="domain" description="Rhodanese" evidence="1">
    <location>
        <begin position="64"/>
        <end position="158"/>
    </location>
</feature>
<dbReference type="SMART" id="SM00450">
    <property type="entry name" value="RHOD"/>
    <property type="match status" value="1"/>
</dbReference>
<dbReference type="InterPro" id="IPR050229">
    <property type="entry name" value="GlpE_sulfurtransferase"/>
</dbReference>
<organism evidence="2 3">
    <name type="scientific">Sulfuricurvum kujiense</name>
    <dbReference type="NCBI Taxonomy" id="148813"/>
    <lineage>
        <taxon>Bacteria</taxon>
        <taxon>Pseudomonadati</taxon>
        <taxon>Campylobacterota</taxon>
        <taxon>Epsilonproteobacteria</taxon>
        <taxon>Campylobacterales</taxon>
        <taxon>Sulfurimonadaceae</taxon>
        <taxon>Sulfuricurvum</taxon>
    </lineage>
</organism>
<dbReference type="PANTHER" id="PTHR43031">
    <property type="entry name" value="FAD-DEPENDENT OXIDOREDUCTASE"/>
    <property type="match status" value="1"/>
</dbReference>
<dbReference type="SUPFAM" id="SSF52821">
    <property type="entry name" value="Rhodanese/Cell cycle control phosphatase"/>
    <property type="match status" value="1"/>
</dbReference>
<name>A0A2D3WHM1_9BACT</name>
<evidence type="ECO:0000313" key="3">
    <source>
        <dbReference type="Proteomes" id="UP000228859"/>
    </source>
</evidence>
<dbReference type="AlphaFoldDB" id="A0A2D3WHM1"/>
<dbReference type="CDD" id="cd00158">
    <property type="entry name" value="RHOD"/>
    <property type="match status" value="1"/>
</dbReference>
<proteinExistence type="predicted"/>
<protein>
    <recommendedName>
        <fullName evidence="1">Rhodanese domain-containing protein</fullName>
    </recommendedName>
</protein>